<gene>
    <name evidence="2" type="ORF">JOB18_040252</name>
</gene>
<dbReference type="InterPro" id="IPR029266">
    <property type="entry name" value="FAM217"/>
</dbReference>
<accession>A0AAV6SU01</accession>
<dbReference type="AlphaFoldDB" id="A0AAV6SU01"/>
<protein>
    <recommendedName>
        <fullName evidence="4">Protein FAM217B</fullName>
    </recommendedName>
</protein>
<evidence type="ECO:0000256" key="1">
    <source>
        <dbReference type="SAM" id="MobiDB-lite"/>
    </source>
</evidence>
<feature type="compositionally biased region" description="Polar residues" evidence="1">
    <location>
        <begin position="458"/>
        <end position="475"/>
    </location>
</feature>
<reference evidence="2 3" key="1">
    <citation type="journal article" date="2021" name="Sci. Rep.">
        <title>Chromosome anchoring in Senegalese sole (Solea senegalensis) reveals sex-associated markers and genome rearrangements in flatfish.</title>
        <authorList>
            <person name="Guerrero-Cozar I."/>
            <person name="Gomez-Garrido J."/>
            <person name="Berbel C."/>
            <person name="Martinez-Blanch J.F."/>
            <person name="Alioto T."/>
            <person name="Claros M.G."/>
            <person name="Gagnaire P.A."/>
            <person name="Manchado M."/>
        </authorList>
    </citation>
    <scope>NUCLEOTIDE SEQUENCE [LARGE SCALE GENOMIC DNA]</scope>
    <source>
        <strain evidence="2">Sse05_10M</strain>
    </source>
</reference>
<dbReference type="PANTHER" id="PTHR22145:SF2">
    <property type="entry name" value="SI:CH211-266K22.6"/>
    <property type="match status" value="1"/>
</dbReference>
<feature type="compositionally biased region" description="Gly residues" evidence="1">
    <location>
        <begin position="428"/>
        <end position="440"/>
    </location>
</feature>
<feature type="compositionally biased region" description="Basic and acidic residues" evidence="1">
    <location>
        <begin position="486"/>
        <end position="498"/>
    </location>
</feature>
<evidence type="ECO:0000313" key="3">
    <source>
        <dbReference type="Proteomes" id="UP000693946"/>
    </source>
</evidence>
<dbReference type="PANTHER" id="PTHR22145">
    <property type="entry name" value="SI:CH211-266K22.6"/>
    <property type="match status" value="1"/>
</dbReference>
<feature type="compositionally biased region" description="Polar residues" evidence="1">
    <location>
        <begin position="28"/>
        <end position="38"/>
    </location>
</feature>
<feature type="region of interest" description="Disordered" evidence="1">
    <location>
        <begin position="318"/>
        <end position="340"/>
    </location>
</feature>
<dbReference type="Pfam" id="PF15344">
    <property type="entry name" value="FAM217"/>
    <property type="match status" value="1"/>
</dbReference>
<proteinExistence type="predicted"/>
<dbReference type="Proteomes" id="UP000693946">
    <property type="component" value="Linkage Group LG11"/>
</dbReference>
<feature type="region of interest" description="Disordered" evidence="1">
    <location>
        <begin position="520"/>
        <end position="571"/>
    </location>
</feature>
<feature type="region of interest" description="Disordered" evidence="1">
    <location>
        <begin position="402"/>
        <end position="498"/>
    </location>
</feature>
<organism evidence="2 3">
    <name type="scientific">Solea senegalensis</name>
    <name type="common">Senegalese sole</name>
    <dbReference type="NCBI Taxonomy" id="28829"/>
    <lineage>
        <taxon>Eukaryota</taxon>
        <taxon>Metazoa</taxon>
        <taxon>Chordata</taxon>
        <taxon>Craniata</taxon>
        <taxon>Vertebrata</taxon>
        <taxon>Euteleostomi</taxon>
        <taxon>Actinopterygii</taxon>
        <taxon>Neopterygii</taxon>
        <taxon>Teleostei</taxon>
        <taxon>Neoteleostei</taxon>
        <taxon>Acanthomorphata</taxon>
        <taxon>Carangaria</taxon>
        <taxon>Pleuronectiformes</taxon>
        <taxon>Pleuronectoidei</taxon>
        <taxon>Soleidae</taxon>
        <taxon>Solea</taxon>
    </lineage>
</organism>
<sequence length="571" mass="62110">MGPIMQERTASTTLKRVVSKEKIRVKNTENSVPVTSSKKGNKMKKAVGQMKSGLPGPGQDKDTVMAVQKGAQSKGGRFKSGISRNTSKLSSPEEGDLRTQRCKPSSVHRKEDKRENQQMSLCGSELQLNRGGMGKNRRALSLPLSPISGLRHMPSHPLTHSPAPTPEALQQHYNQKDDDTDSASDLSDSERLPVLPSPCTPCTPPHLNLRAEVINTNDFPPDFPGPCGIVGDEDETDKPSYSYPDFLPPPFNSWSLRQLAVFLHTEGRGAPRPKPVGLLEKYLERLLQLEWLQIQTVQAESNRPAGSRLRPQAFLSATTAHSPRPHTAPPSRLNSPKGLRQSQRAFPFTPVNNPPSPASTQHQLSRFPVCPHCNIRYPMCNGSCAAYAYQRHSRLSPLLERRARAGAPAKRSSSETRAPSTDGKNPAGQGGGGGGGGGGTQTAVSPSAGRSHLRHMQATGNARKQPQESGTNPNCRGQVRKSRVRANSETDVKKEPGDVKSAITDKRVFAASKREVVTSKRVEKDWQTTEGAGHATKTSMKRAAKEPQLLTKAPLTSKQNGKMKNVHFVAK</sequence>
<name>A0AAV6SU01_SOLSE</name>
<dbReference type="EMBL" id="JAGKHQ010000003">
    <property type="protein sequence ID" value="KAG7521006.1"/>
    <property type="molecule type" value="Genomic_DNA"/>
</dbReference>
<keyword evidence="3" id="KW-1185">Reference proteome</keyword>
<feature type="region of interest" description="Disordered" evidence="1">
    <location>
        <begin position="25"/>
        <end position="199"/>
    </location>
</feature>
<evidence type="ECO:0008006" key="4">
    <source>
        <dbReference type="Google" id="ProtNLM"/>
    </source>
</evidence>
<comment type="caution">
    <text evidence="2">The sequence shown here is derived from an EMBL/GenBank/DDBJ whole genome shotgun (WGS) entry which is preliminary data.</text>
</comment>
<evidence type="ECO:0000313" key="2">
    <source>
        <dbReference type="EMBL" id="KAG7521006.1"/>
    </source>
</evidence>